<feature type="domain" description="Glycosyltransferase subfamily 4-like N-terminal" evidence="2">
    <location>
        <begin position="24"/>
        <end position="207"/>
    </location>
</feature>
<dbReference type="EC" id="2.4.1.301" evidence="3"/>
<dbReference type="AlphaFoldDB" id="A0A5A5RKW7"/>
<evidence type="ECO:0000313" key="4">
    <source>
        <dbReference type="Proteomes" id="UP000324917"/>
    </source>
</evidence>
<dbReference type="InterPro" id="IPR050194">
    <property type="entry name" value="Glycosyltransferase_grp1"/>
</dbReference>
<feature type="domain" description="Glycosyl transferase family 1" evidence="1">
    <location>
        <begin position="222"/>
        <end position="386"/>
    </location>
</feature>
<dbReference type="Proteomes" id="UP000324917">
    <property type="component" value="Unassembled WGS sequence"/>
</dbReference>
<dbReference type="EMBL" id="BHVP01000122">
    <property type="protein sequence ID" value="GCA77224.1"/>
    <property type="molecule type" value="Genomic_DNA"/>
</dbReference>
<reference evidence="3 4" key="1">
    <citation type="submission" date="2018-09" db="EMBL/GenBank/DDBJ databases">
        <title>Evolutionary history of phycoerythrin pigmentation in the water bloom-forming cyanobacterium Microcystis aeruginosa.</title>
        <authorList>
            <person name="Tanabe Y."/>
            <person name="Tanabe Y."/>
            <person name="Yamaguchi H."/>
        </authorList>
    </citation>
    <scope>NUCLEOTIDE SEQUENCE [LARGE SCALE GENOMIC DNA]</scope>
    <source>
        <strain evidence="3 4">NIES-2520</strain>
    </source>
</reference>
<organism evidence="3 4">
    <name type="scientific">Microcystis aeruginosa NIES-2520</name>
    <dbReference type="NCBI Taxonomy" id="2303982"/>
    <lineage>
        <taxon>Bacteria</taxon>
        <taxon>Bacillati</taxon>
        <taxon>Cyanobacteriota</taxon>
        <taxon>Cyanophyceae</taxon>
        <taxon>Oscillatoriophycideae</taxon>
        <taxon>Chroococcales</taxon>
        <taxon>Microcystaceae</taxon>
        <taxon>Microcystis</taxon>
    </lineage>
</organism>
<evidence type="ECO:0000259" key="1">
    <source>
        <dbReference type="Pfam" id="PF00534"/>
    </source>
</evidence>
<dbReference type="SUPFAM" id="SSF53756">
    <property type="entry name" value="UDP-Glycosyltransferase/glycogen phosphorylase"/>
    <property type="match status" value="1"/>
</dbReference>
<protein>
    <submittedName>
        <fullName evidence="3">Alpha-D-kanosaminyltransferase</fullName>
        <ecNumber evidence="3">2.4.1.301</ecNumber>
    </submittedName>
</protein>
<evidence type="ECO:0000259" key="2">
    <source>
        <dbReference type="Pfam" id="PF13439"/>
    </source>
</evidence>
<keyword evidence="3" id="KW-0328">Glycosyltransferase</keyword>
<comment type="caution">
    <text evidence="3">The sequence shown here is derived from an EMBL/GenBank/DDBJ whole genome shotgun (WGS) entry which is preliminary data.</text>
</comment>
<dbReference type="InterPro" id="IPR028098">
    <property type="entry name" value="Glyco_trans_4-like_N"/>
</dbReference>
<dbReference type="RefSeq" id="WP_149988142.1">
    <property type="nucleotide sequence ID" value="NZ_BHVP01000122.1"/>
</dbReference>
<dbReference type="Gene3D" id="3.40.50.2000">
    <property type="entry name" value="Glycogen Phosphorylase B"/>
    <property type="match status" value="2"/>
</dbReference>
<dbReference type="PANTHER" id="PTHR45947">
    <property type="entry name" value="SULFOQUINOVOSYL TRANSFERASE SQD2"/>
    <property type="match status" value="1"/>
</dbReference>
<evidence type="ECO:0000313" key="3">
    <source>
        <dbReference type="EMBL" id="GCA77224.1"/>
    </source>
</evidence>
<name>A0A5A5RKW7_MICAE</name>
<dbReference type="CDD" id="cd03794">
    <property type="entry name" value="GT4_WbuB-like"/>
    <property type="match status" value="1"/>
</dbReference>
<dbReference type="GO" id="GO:0016758">
    <property type="term" value="F:hexosyltransferase activity"/>
    <property type="evidence" value="ECO:0007669"/>
    <property type="project" value="TreeGrafter"/>
</dbReference>
<gene>
    <name evidence="3" type="primary">kanE_2</name>
    <name evidence="3" type="ORF">MiTe_04077</name>
</gene>
<dbReference type="PANTHER" id="PTHR45947:SF3">
    <property type="entry name" value="SULFOQUINOVOSYL TRANSFERASE SQD2"/>
    <property type="match status" value="1"/>
</dbReference>
<accession>A0A5A5RKW7</accession>
<dbReference type="Pfam" id="PF00534">
    <property type="entry name" value="Glycos_transf_1"/>
    <property type="match status" value="1"/>
</dbReference>
<proteinExistence type="predicted"/>
<dbReference type="InterPro" id="IPR001296">
    <property type="entry name" value="Glyco_trans_1"/>
</dbReference>
<sequence length="413" mass="46062">MMNILIISCVFPPEPVTSAITSEQIAMGLVERGHKVTVITAFPNRPGGKLYSGYTRTWRKVQEHPNGYQLIRVFSFFSTTSTATSRLLENLSFGLRAVIESLWIKPDLVYVNTWPLFALGMVTALCSLRKVPLVINIQDIYPESAIALKKSPETGIIPQLLKDLDRWIAHQAKVLITPSENFADFYRTIRQVPADKIHIVYNWLDEEEIKPFPRLGAFRTMQGISEDTFVVMYAGNIGVNAGVEIIIEVANQLKDLEKVIFVIAGSGTCKNQCEELVKQYNLSNVQFFSPLPKELFSDVQGSADLMILPTRGSGALTSVPSKLIAYMLSGRPVLAAVAENSDTARIIQQAECGVFVPPEEPMAIASQIRHLMQVPEKLKQMGESARYYTQKNFSGKACLPKLINILESLEKKH</sequence>
<dbReference type="Pfam" id="PF13439">
    <property type="entry name" value="Glyco_transf_4"/>
    <property type="match status" value="1"/>
</dbReference>
<keyword evidence="3" id="KW-0808">Transferase</keyword>